<feature type="non-terminal residue" evidence="1">
    <location>
        <position position="195"/>
    </location>
</feature>
<evidence type="ECO:0000313" key="1">
    <source>
        <dbReference type="EMBL" id="MBB0233076.1"/>
    </source>
</evidence>
<keyword evidence="2" id="KW-1185">Reference proteome</keyword>
<accession>A0A7W3XZP9</accession>
<reference evidence="2" key="1">
    <citation type="submission" date="2019-10" db="EMBL/GenBank/DDBJ databases">
        <title>Streptomyces sp. nov., a novel actinobacterium isolated from alkaline environment.</title>
        <authorList>
            <person name="Golinska P."/>
        </authorList>
    </citation>
    <scope>NUCLEOTIDE SEQUENCE [LARGE SCALE GENOMIC DNA]</scope>
    <source>
        <strain evidence="2">DSM 42108</strain>
    </source>
</reference>
<dbReference type="EMBL" id="VKHS01001467">
    <property type="protein sequence ID" value="MBB0233076.1"/>
    <property type="molecule type" value="Genomic_DNA"/>
</dbReference>
<sequence>MVGDPATAAAVARALRALGAGARTDGSADPAADRPSAVVLCAVPAEGPAGAPASAPGKDAPRIDHELADRLLELGIPRQYCHREGWTVWIEPPALAAGDVTAAHVRARRLAATPAHRELAAHWRGAAVEEPAPPLTVDHRDLLASLLAADLAEACGAPPADPGLPPARRRLRRLDPVTGTVTAHAVLPVPAVAPF</sequence>
<proteinExistence type="predicted"/>
<organism evidence="1 2">
    <name type="scientific">Streptomyces calidiresistens</name>
    <dbReference type="NCBI Taxonomy" id="1485586"/>
    <lineage>
        <taxon>Bacteria</taxon>
        <taxon>Bacillati</taxon>
        <taxon>Actinomycetota</taxon>
        <taxon>Actinomycetes</taxon>
        <taxon>Kitasatosporales</taxon>
        <taxon>Streptomycetaceae</taxon>
        <taxon>Streptomyces</taxon>
    </lineage>
</organism>
<evidence type="ECO:0000313" key="2">
    <source>
        <dbReference type="Proteomes" id="UP000530234"/>
    </source>
</evidence>
<dbReference type="Proteomes" id="UP000530234">
    <property type="component" value="Unassembled WGS sequence"/>
</dbReference>
<gene>
    <name evidence="1" type="ORF">FOE67_27180</name>
</gene>
<comment type="caution">
    <text evidence="1">The sequence shown here is derived from an EMBL/GenBank/DDBJ whole genome shotgun (WGS) entry which is preliminary data.</text>
</comment>
<name>A0A7W3XZP9_9ACTN</name>
<dbReference type="AlphaFoldDB" id="A0A7W3XZP9"/>
<protein>
    <submittedName>
        <fullName evidence="1">Uncharacterized protein</fullName>
    </submittedName>
</protein>